<accession>A0ABR6FC19</accession>
<reference evidence="2 3" key="1">
    <citation type="submission" date="2020-04" db="EMBL/GenBank/DDBJ databases">
        <title>Description of novel Gluconacetobacter.</title>
        <authorList>
            <person name="Sombolestani A."/>
        </authorList>
    </citation>
    <scope>NUCLEOTIDE SEQUENCE [LARGE SCALE GENOMIC DNA]</scope>
    <source>
        <strain evidence="2 3">LMG 1728</strain>
    </source>
</reference>
<protein>
    <recommendedName>
        <fullName evidence="4">Transposase IS701-like DDE domain-containing protein</fullName>
    </recommendedName>
</protein>
<feature type="compositionally biased region" description="Basic residues" evidence="1">
    <location>
        <begin position="307"/>
        <end position="318"/>
    </location>
</feature>
<evidence type="ECO:0000313" key="3">
    <source>
        <dbReference type="Proteomes" id="UP000540490"/>
    </source>
</evidence>
<feature type="region of interest" description="Disordered" evidence="1">
    <location>
        <begin position="209"/>
        <end position="318"/>
    </location>
</feature>
<feature type="compositionally biased region" description="Basic residues" evidence="1">
    <location>
        <begin position="236"/>
        <end position="246"/>
    </location>
</feature>
<organism evidence="2 3">
    <name type="scientific">Gluconacetobacter dulcium</name>
    <dbReference type="NCBI Taxonomy" id="2729096"/>
    <lineage>
        <taxon>Bacteria</taxon>
        <taxon>Pseudomonadati</taxon>
        <taxon>Pseudomonadota</taxon>
        <taxon>Alphaproteobacteria</taxon>
        <taxon>Acetobacterales</taxon>
        <taxon>Acetobacteraceae</taxon>
        <taxon>Gluconacetobacter</taxon>
    </lineage>
</organism>
<dbReference type="EMBL" id="JABEQN010000025">
    <property type="protein sequence ID" value="MBB2195232.1"/>
    <property type="molecule type" value="Genomic_DNA"/>
</dbReference>
<sequence>MLLAPLSWTGRVWGLPFLTVLCPSERYARERGRPHRKLTDRARQGLLLVARWLPGRRIIAVTDSSYASIDLLDAVRDRVCMVSRLRLYARLFDPPSPRTARTLGRPRQTGERQPSLANRLENPAIQWSEAAIGAWYGGQEYRVEFISGTALWHHPGRAVPIRSVLVRDPAERFRPQAFLRTDLTASPVDILAWFVRRWSMEVTFAVNKAPSRHRDPTPVVGSGHRSYRTGPDGAFLRHHSRRKRPAKTGTCPASSNSPEAASAHQGHAATQTSRRTRGARPPSIGASEKAPDPFLRPARHLPAGPVRQRRPRPRHGTRLIHPARPAAQTPTRLTHRRAMGRMNLCRCQFDPIRPFGRSGHCLFLDG</sequence>
<proteinExistence type="predicted"/>
<dbReference type="RefSeq" id="WP_182975136.1">
    <property type="nucleotide sequence ID" value="NZ_JABEQN010000025.1"/>
</dbReference>
<evidence type="ECO:0000313" key="2">
    <source>
        <dbReference type="EMBL" id="MBB2195232.1"/>
    </source>
</evidence>
<gene>
    <name evidence="2" type="ORF">HLH25_16660</name>
</gene>
<evidence type="ECO:0008006" key="4">
    <source>
        <dbReference type="Google" id="ProtNLM"/>
    </source>
</evidence>
<evidence type="ECO:0000256" key="1">
    <source>
        <dbReference type="SAM" id="MobiDB-lite"/>
    </source>
</evidence>
<keyword evidence="3" id="KW-1185">Reference proteome</keyword>
<dbReference type="Proteomes" id="UP000540490">
    <property type="component" value="Unassembled WGS sequence"/>
</dbReference>
<feature type="compositionally biased region" description="Low complexity" evidence="1">
    <location>
        <begin position="252"/>
        <end position="263"/>
    </location>
</feature>
<name>A0ABR6FC19_9PROT</name>
<comment type="caution">
    <text evidence="2">The sequence shown here is derived from an EMBL/GenBank/DDBJ whole genome shotgun (WGS) entry which is preliminary data.</text>
</comment>